<protein>
    <recommendedName>
        <fullName evidence="3">BrnT family toxin</fullName>
    </recommendedName>
</protein>
<name>F4XQ33_9CYAN</name>
<dbReference type="Gene3D" id="3.10.450.530">
    <property type="entry name" value="Ribonuclease toxin, BrnT, of type II toxin-antitoxin system"/>
    <property type="match status" value="1"/>
</dbReference>
<organism evidence="1 2">
    <name type="scientific">Moorena producens 3L</name>
    <dbReference type="NCBI Taxonomy" id="489825"/>
    <lineage>
        <taxon>Bacteria</taxon>
        <taxon>Bacillati</taxon>
        <taxon>Cyanobacteriota</taxon>
        <taxon>Cyanophyceae</taxon>
        <taxon>Coleofasciculales</taxon>
        <taxon>Coleofasciculaceae</taxon>
        <taxon>Moorena</taxon>
    </lineage>
</organism>
<reference evidence="2" key="1">
    <citation type="journal article" date="2011" name="Proc. Natl. Acad. Sci. U.S.A.">
        <title>Genomic insights into the physiology and ecology of the marine filamentous cyanobacterium Lyngbya majuscula.</title>
        <authorList>
            <person name="Jones A.C."/>
            <person name="Monroe E.A."/>
            <person name="Podell S."/>
            <person name="Hess W.R."/>
            <person name="Klages S."/>
            <person name="Esquenazi E."/>
            <person name="Niessen S."/>
            <person name="Hoover H."/>
            <person name="Rothmann M."/>
            <person name="Lasken R.S."/>
            <person name="Yates J.R.III."/>
            <person name="Reinhardt R."/>
            <person name="Kube M."/>
            <person name="Burkart M.D."/>
            <person name="Allen E.E."/>
            <person name="Dorrestein P.C."/>
            <person name="Gerwick W.H."/>
            <person name="Gerwick L."/>
        </authorList>
    </citation>
    <scope>NUCLEOTIDE SEQUENCE [LARGE SCALE GENOMIC DNA]</scope>
    <source>
        <strain evidence="2">3L</strain>
    </source>
</reference>
<gene>
    <name evidence="1" type="ORF">LYNGBM3L_37650</name>
</gene>
<dbReference type="Pfam" id="PF04365">
    <property type="entry name" value="BrnT_toxin"/>
    <property type="match status" value="1"/>
</dbReference>
<sequence length="105" mass="12504">MLVYTKSIYKLMEFEWDENKNRQNKQKHGISFEEAQEIFFGIVFTSIDERYDYDEIREISIGSIQGVVIVTVAHTERNSKIRLISARKATPKEKRKYYEYLAQTT</sequence>
<evidence type="ECO:0000313" key="2">
    <source>
        <dbReference type="Proteomes" id="UP000003959"/>
    </source>
</evidence>
<dbReference type="HOGENOM" id="CLU_149290_1_1_3"/>
<dbReference type="eggNOG" id="COG2929">
    <property type="taxonomic scope" value="Bacteria"/>
</dbReference>
<accession>F4XQ33</accession>
<proteinExistence type="predicted"/>
<dbReference type="AlphaFoldDB" id="F4XQ33"/>
<evidence type="ECO:0000313" key="1">
    <source>
        <dbReference type="EMBL" id="EGJ33262.1"/>
    </source>
</evidence>
<dbReference type="Proteomes" id="UP000003959">
    <property type="component" value="Unassembled WGS sequence"/>
</dbReference>
<dbReference type="EMBL" id="GL890852">
    <property type="protein sequence ID" value="EGJ33262.1"/>
    <property type="molecule type" value="Genomic_DNA"/>
</dbReference>
<dbReference type="InterPro" id="IPR007460">
    <property type="entry name" value="BrnT_toxin"/>
</dbReference>
<evidence type="ECO:0008006" key="3">
    <source>
        <dbReference type="Google" id="ProtNLM"/>
    </source>
</evidence>
<dbReference type="InterPro" id="IPR038573">
    <property type="entry name" value="BrnT_sf"/>
</dbReference>
<keyword evidence="2" id="KW-1185">Reference proteome</keyword>